<sequence>MRAFRLAFHLALPLFLFASPASAQSGFQSCLAGLRSAAAAKGVSGATFDRAMAGVEPDMKVIEAMNNQPEFKTPIWDYLGTLVDDEKVAEGRNMLRQYASVFAAAERRFGVDRHTIAAVWGVESDFGKARGKWPLVQSLATGACLAPRRNAFFKGELIATLQIIERGDVRPDRLFGSWAGAFGHTQFIPSTYMRLGVDGDGDGRRDLVDSIPDALHSTANFMNKAGWVTGATWGYEVRVPDGYRGPTGRNPKRPLSHWAAQGIVKYDGSSLNGTGNAGLLMPAGRNGPAFLVFKNYDAAYSYNGADSYALAISLLSDRLRGRPGVQGQWPTDDLPLSREQRRELQRLLIARGYNVGEPDGAVGSLTRAAIKEIEAKIGMPQTGRPGEKVLRALKSGRV</sequence>
<dbReference type="PROSITE" id="PS51257">
    <property type="entry name" value="PROKAR_LIPOPROTEIN"/>
    <property type="match status" value="1"/>
</dbReference>
<dbReference type="RefSeq" id="WP_055726522.1">
    <property type="nucleotide sequence ID" value="NZ_FUYX01000001.1"/>
</dbReference>
<name>A0A0Q3IBJ4_9HYPH</name>
<organism evidence="4 6">
    <name type="scientific">Bosea thiooxidans</name>
    <dbReference type="NCBI Taxonomy" id="53254"/>
    <lineage>
        <taxon>Bacteria</taxon>
        <taxon>Pseudomonadati</taxon>
        <taxon>Pseudomonadota</taxon>
        <taxon>Alphaproteobacteria</taxon>
        <taxon>Hyphomicrobiales</taxon>
        <taxon>Boseaceae</taxon>
        <taxon>Bosea</taxon>
    </lineage>
</organism>
<dbReference type="GO" id="GO:0009253">
    <property type="term" value="P:peptidoglycan catabolic process"/>
    <property type="evidence" value="ECO:0007669"/>
    <property type="project" value="TreeGrafter"/>
</dbReference>
<feature type="chain" id="PRO_5014520394" evidence="1">
    <location>
        <begin position="24"/>
        <end position="398"/>
    </location>
</feature>
<feature type="signal peptide" evidence="1">
    <location>
        <begin position="1"/>
        <end position="23"/>
    </location>
</feature>
<reference evidence="5 7" key="2">
    <citation type="submission" date="2017-02" db="EMBL/GenBank/DDBJ databases">
        <authorList>
            <person name="Peterson S.W."/>
        </authorList>
    </citation>
    <scope>NUCLEOTIDE SEQUENCE [LARGE SCALE GENOMIC DNA]</scope>
    <source>
        <strain evidence="5 7">DSM 9653</strain>
    </source>
</reference>
<protein>
    <submittedName>
        <fullName evidence="5">Lytic murein transglycosylase</fullName>
    </submittedName>
    <submittedName>
        <fullName evidence="4">Lytic transglycosylase</fullName>
    </submittedName>
</protein>
<dbReference type="Pfam" id="PF13406">
    <property type="entry name" value="SLT_2"/>
    <property type="match status" value="1"/>
</dbReference>
<dbReference type="SUPFAM" id="SSF47090">
    <property type="entry name" value="PGBD-like"/>
    <property type="match status" value="1"/>
</dbReference>
<dbReference type="Pfam" id="PF01471">
    <property type="entry name" value="PG_binding_1"/>
    <property type="match status" value="1"/>
</dbReference>
<evidence type="ECO:0000259" key="2">
    <source>
        <dbReference type="Pfam" id="PF01471"/>
    </source>
</evidence>
<dbReference type="Gene3D" id="1.10.530.10">
    <property type="match status" value="1"/>
</dbReference>
<dbReference type="NCBIfam" id="TIGR02283">
    <property type="entry name" value="MltB_2"/>
    <property type="match status" value="1"/>
</dbReference>
<evidence type="ECO:0000259" key="3">
    <source>
        <dbReference type="Pfam" id="PF13406"/>
    </source>
</evidence>
<evidence type="ECO:0000256" key="1">
    <source>
        <dbReference type="SAM" id="SignalP"/>
    </source>
</evidence>
<dbReference type="Proteomes" id="UP000051562">
    <property type="component" value="Unassembled WGS sequence"/>
</dbReference>
<evidence type="ECO:0000313" key="6">
    <source>
        <dbReference type="Proteomes" id="UP000051562"/>
    </source>
</evidence>
<dbReference type="EMBL" id="LMAR01000003">
    <property type="protein sequence ID" value="KQK32197.1"/>
    <property type="molecule type" value="Genomic_DNA"/>
</dbReference>
<dbReference type="PANTHER" id="PTHR30163">
    <property type="entry name" value="MEMBRANE-BOUND LYTIC MUREIN TRANSGLYCOSYLASE B"/>
    <property type="match status" value="1"/>
</dbReference>
<dbReference type="STRING" id="53254.SAMN05660750_00396"/>
<proteinExistence type="predicted"/>
<dbReference type="GO" id="GO:0008933">
    <property type="term" value="F:peptidoglycan lytic transglycosylase activity"/>
    <property type="evidence" value="ECO:0007669"/>
    <property type="project" value="TreeGrafter"/>
</dbReference>
<dbReference type="Gene3D" id="1.10.101.10">
    <property type="entry name" value="PGBD-like superfamily/PGBD"/>
    <property type="match status" value="1"/>
</dbReference>
<dbReference type="InterPro" id="IPR002477">
    <property type="entry name" value="Peptidoglycan-bd-like"/>
</dbReference>
<keyword evidence="1" id="KW-0732">Signal</keyword>
<dbReference type="InterPro" id="IPR036365">
    <property type="entry name" value="PGBD-like_sf"/>
</dbReference>
<dbReference type="InterPro" id="IPR011970">
    <property type="entry name" value="MltB_2"/>
</dbReference>
<dbReference type="InterPro" id="IPR036366">
    <property type="entry name" value="PGBDSf"/>
</dbReference>
<dbReference type="Proteomes" id="UP000190130">
    <property type="component" value="Unassembled WGS sequence"/>
</dbReference>
<gene>
    <name evidence="4" type="ORF">ARD30_07375</name>
    <name evidence="5" type="ORF">SAMN05660750_00396</name>
</gene>
<dbReference type="InterPro" id="IPR031304">
    <property type="entry name" value="SLT_2"/>
</dbReference>
<dbReference type="PANTHER" id="PTHR30163:SF10">
    <property type="entry name" value="TRANSGLYCOLASE-RELATED"/>
    <property type="match status" value="1"/>
</dbReference>
<dbReference type="InterPro" id="IPR023346">
    <property type="entry name" value="Lysozyme-like_dom_sf"/>
</dbReference>
<feature type="domain" description="Peptidoglycan binding-like" evidence="2">
    <location>
        <begin position="338"/>
        <end position="393"/>
    </location>
</feature>
<evidence type="ECO:0000313" key="5">
    <source>
        <dbReference type="EMBL" id="SKB37090.1"/>
    </source>
</evidence>
<dbReference type="SUPFAM" id="SSF53955">
    <property type="entry name" value="Lysozyme-like"/>
    <property type="match status" value="1"/>
</dbReference>
<accession>A0A0Q3IBJ4</accession>
<evidence type="ECO:0000313" key="7">
    <source>
        <dbReference type="Proteomes" id="UP000190130"/>
    </source>
</evidence>
<reference evidence="4 6" key="1">
    <citation type="submission" date="2015-10" db="EMBL/GenBank/DDBJ databases">
        <title>Draft genome of Bosea thiooxidans.</title>
        <authorList>
            <person name="Wang X."/>
        </authorList>
    </citation>
    <scope>NUCLEOTIDE SEQUENCE [LARGE SCALE GENOMIC DNA]</scope>
    <source>
        <strain evidence="4 6">CGMCC 9174</strain>
    </source>
</reference>
<feature type="domain" description="Transglycosylase SLT" evidence="3">
    <location>
        <begin position="27"/>
        <end position="317"/>
    </location>
</feature>
<keyword evidence="6" id="KW-1185">Reference proteome</keyword>
<dbReference type="AlphaFoldDB" id="A0A0Q3IBJ4"/>
<dbReference type="Gene3D" id="1.10.8.350">
    <property type="entry name" value="Bacterial muramidase"/>
    <property type="match status" value="1"/>
</dbReference>
<evidence type="ECO:0000313" key="4">
    <source>
        <dbReference type="EMBL" id="KQK32197.1"/>
    </source>
</evidence>
<dbReference type="InterPro" id="IPR043426">
    <property type="entry name" value="MltB-like"/>
</dbReference>
<dbReference type="EMBL" id="FUYX01000001">
    <property type="protein sequence ID" value="SKB37090.1"/>
    <property type="molecule type" value="Genomic_DNA"/>
</dbReference>
<dbReference type="OrthoDB" id="9808544at2"/>